<keyword evidence="1" id="KW-0479">Metal-binding</keyword>
<evidence type="ECO:0000256" key="2">
    <source>
        <dbReference type="ARBA" id="ARBA00023242"/>
    </source>
</evidence>
<feature type="compositionally biased region" description="Low complexity" evidence="3">
    <location>
        <begin position="199"/>
        <end position="212"/>
    </location>
</feature>
<keyword evidence="2" id="KW-0539">Nucleus</keyword>
<feature type="region of interest" description="Disordered" evidence="3">
    <location>
        <begin position="93"/>
        <end position="126"/>
    </location>
</feature>
<evidence type="ECO:0000256" key="3">
    <source>
        <dbReference type="SAM" id="MobiDB-lite"/>
    </source>
</evidence>
<dbReference type="SUPFAM" id="SSF57701">
    <property type="entry name" value="Zn2/Cys6 DNA-binding domain"/>
    <property type="match status" value="1"/>
</dbReference>
<dbReference type="InterPro" id="IPR050335">
    <property type="entry name" value="ERT1_acuK_gluconeogen_tf"/>
</dbReference>
<feature type="compositionally biased region" description="Basic residues" evidence="3">
    <location>
        <begin position="342"/>
        <end position="352"/>
    </location>
</feature>
<dbReference type="GO" id="GO:0000981">
    <property type="term" value="F:DNA-binding transcription factor activity, RNA polymerase II-specific"/>
    <property type="evidence" value="ECO:0007669"/>
    <property type="project" value="InterPro"/>
</dbReference>
<dbReference type="PROSITE" id="PS50048">
    <property type="entry name" value="ZN2_CY6_FUNGAL_2"/>
    <property type="match status" value="1"/>
</dbReference>
<dbReference type="CDD" id="cd00067">
    <property type="entry name" value="GAL4"/>
    <property type="match status" value="1"/>
</dbReference>
<sequence>MSLPPQFQQQDQQDPKDQQRLSPLVKNEPSFDPQHPQHPQHPQQYQSSQAFQQLSANNGQPYSGLQGSSSTPINSFSALPANPYNLNNHLMGLSMRQNPTAPSSSARMNQSSLAPTSQGSGILSGNVSGSTTPALAYASAPSSPIMNNMQYNSSGNSQYHPSSSSLYQQQPFQQHNQQHPQQQHSSLTASFYPTSPPNQHQQLQYQQQQQQQGSLNTFNGVPSAPLRQQPQYAPLVPPLTDAQYAQYHQLLGSTFSSAASTPYHSNQSTPYSSMPTSPTLEHQQLSDPNFVQKPKRRQVKNACVNCQKACKKCDEGRPCTRCRKYGLADTCVDSTRKVRKKGVKRGPYKRRVQPSQLGSASASTTPVMSHAVLPGGPAGYMSEPVTALNSPTQSHMLPFTSSTMGPLSGTLDFGYGNSATSSSSYSFHPQRMDNNYAPAYTTSYSGSSLYSTPYNMNDYNGGPSGSNHGGGNSNTNQP</sequence>
<evidence type="ECO:0000313" key="5">
    <source>
        <dbReference type="EMBL" id="KAF9953370.1"/>
    </source>
</evidence>
<dbReference type="OrthoDB" id="5575144at2759"/>
<evidence type="ECO:0000256" key="1">
    <source>
        <dbReference type="ARBA" id="ARBA00022723"/>
    </source>
</evidence>
<feature type="compositionally biased region" description="Polar residues" evidence="3">
    <location>
        <begin position="54"/>
        <end position="70"/>
    </location>
</feature>
<name>A0A9P6J1E0_MORAP</name>
<gene>
    <name evidence="5" type="ORF">BGZ70_000271</name>
</gene>
<dbReference type="SMART" id="SM00066">
    <property type="entry name" value="GAL4"/>
    <property type="match status" value="1"/>
</dbReference>
<feature type="domain" description="Zn(2)-C6 fungal-type" evidence="4">
    <location>
        <begin position="302"/>
        <end position="333"/>
    </location>
</feature>
<comment type="caution">
    <text evidence="5">The sequence shown here is derived from an EMBL/GenBank/DDBJ whole genome shotgun (WGS) entry which is preliminary data.</text>
</comment>
<feature type="compositionally biased region" description="Polar residues" evidence="3">
    <location>
        <begin position="148"/>
        <end position="167"/>
    </location>
</feature>
<evidence type="ECO:0000313" key="6">
    <source>
        <dbReference type="Proteomes" id="UP000738359"/>
    </source>
</evidence>
<dbReference type="GO" id="GO:0008270">
    <property type="term" value="F:zinc ion binding"/>
    <property type="evidence" value="ECO:0007669"/>
    <property type="project" value="InterPro"/>
</dbReference>
<feature type="compositionally biased region" description="Polar residues" evidence="3">
    <location>
        <begin position="95"/>
        <end position="126"/>
    </location>
</feature>
<protein>
    <recommendedName>
        <fullName evidence="4">Zn(2)-C6 fungal-type domain-containing protein</fullName>
    </recommendedName>
</protein>
<feature type="region of interest" description="Disordered" evidence="3">
    <location>
        <begin position="148"/>
        <end position="231"/>
    </location>
</feature>
<feature type="compositionally biased region" description="Polar residues" evidence="3">
    <location>
        <begin position="213"/>
        <end position="231"/>
    </location>
</feature>
<feature type="region of interest" description="Disordered" evidence="3">
    <location>
        <begin position="1"/>
        <end position="70"/>
    </location>
</feature>
<dbReference type="EMBL" id="JAAAHY010001047">
    <property type="protein sequence ID" value="KAF9953370.1"/>
    <property type="molecule type" value="Genomic_DNA"/>
</dbReference>
<dbReference type="PANTHER" id="PTHR47659:SF7">
    <property type="entry name" value="FUNGAL TRANSCRIPTIONAL REGULATORY PROTEIN, N-TERMINAL DOMAIN-CONTAINING PROTEIN"/>
    <property type="match status" value="1"/>
</dbReference>
<reference evidence="5" key="1">
    <citation type="journal article" date="2020" name="Fungal Divers.">
        <title>Resolving the Mortierellaceae phylogeny through synthesis of multi-gene phylogenetics and phylogenomics.</title>
        <authorList>
            <person name="Vandepol N."/>
            <person name="Liber J."/>
            <person name="Desiro A."/>
            <person name="Na H."/>
            <person name="Kennedy M."/>
            <person name="Barry K."/>
            <person name="Grigoriev I.V."/>
            <person name="Miller A.N."/>
            <person name="O'Donnell K."/>
            <person name="Stajich J.E."/>
            <person name="Bonito G."/>
        </authorList>
    </citation>
    <scope>NUCLEOTIDE SEQUENCE</scope>
    <source>
        <strain evidence="5">CK1249</strain>
    </source>
</reference>
<feature type="region of interest" description="Disordered" evidence="3">
    <location>
        <begin position="260"/>
        <end position="282"/>
    </location>
</feature>
<feature type="compositionally biased region" description="Low complexity" evidence="3">
    <location>
        <begin position="268"/>
        <end position="279"/>
    </location>
</feature>
<organism evidence="5 6">
    <name type="scientific">Mortierella alpina</name>
    <name type="common">Oleaginous fungus</name>
    <name type="synonym">Mortierella renispora</name>
    <dbReference type="NCBI Taxonomy" id="64518"/>
    <lineage>
        <taxon>Eukaryota</taxon>
        <taxon>Fungi</taxon>
        <taxon>Fungi incertae sedis</taxon>
        <taxon>Mucoromycota</taxon>
        <taxon>Mortierellomycotina</taxon>
        <taxon>Mortierellomycetes</taxon>
        <taxon>Mortierellales</taxon>
        <taxon>Mortierellaceae</taxon>
        <taxon>Mortierella</taxon>
    </lineage>
</organism>
<dbReference type="PANTHER" id="PTHR47659">
    <property type="entry name" value="ZN(II)2CYS6 TRANSCRIPTION FACTOR (EUROFUNG)-RELATED"/>
    <property type="match status" value="1"/>
</dbReference>
<feature type="compositionally biased region" description="Polar residues" evidence="3">
    <location>
        <begin position="353"/>
        <end position="367"/>
    </location>
</feature>
<accession>A0A9P6J1E0</accession>
<dbReference type="InterPro" id="IPR036864">
    <property type="entry name" value="Zn2-C6_fun-type_DNA-bd_sf"/>
</dbReference>
<dbReference type="AlphaFoldDB" id="A0A9P6J1E0"/>
<proteinExistence type="predicted"/>
<feature type="compositionally biased region" description="Low complexity" evidence="3">
    <location>
        <begin position="40"/>
        <end position="53"/>
    </location>
</feature>
<keyword evidence="6" id="KW-1185">Reference proteome</keyword>
<feature type="compositionally biased region" description="Low complexity" evidence="3">
    <location>
        <begin position="1"/>
        <end position="12"/>
    </location>
</feature>
<dbReference type="Proteomes" id="UP000738359">
    <property type="component" value="Unassembled WGS sequence"/>
</dbReference>
<feature type="compositionally biased region" description="Low complexity" evidence="3">
    <location>
        <begin position="168"/>
        <end position="184"/>
    </location>
</feature>
<dbReference type="InterPro" id="IPR001138">
    <property type="entry name" value="Zn2Cys6_DnaBD"/>
</dbReference>
<evidence type="ECO:0000259" key="4">
    <source>
        <dbReference type="PROSITE" id="PS50048"/>
    </source>
</evidence>
<feature type="region of interest" description="Disordered" evidence="3">
    <location>
        <begin position="342"/>
        <end position="367"/>
    </location>
</feature>